<evidence type="ECO:0000313" key="2">
    <source>
        <dbReference type="Proteomes" id="UP000004994"/>
    </source>
</evidence>
<dbReference type="Proteomes" id="UP000004994">
    <property type="component" value="Chromosome 1"/>
</dbReference>
<accession>A0A3Q7EIU2</accession>
<name>A0A3Q7EIU2_SOLLC</name>
<proteinExistence type="predicted"/>
<reference evidence="1" key="2">
    <citation type="submission" date="2019-01" db="UniProtKB">
        <authorList>
            <consortium name="EnsemblPlants"/>
        </authorList>
    </citation>
    <scope>IDENTIFICATION</scope>
    <source>
        <strain evidence="1">cv. Heinz 1706</strain>
    </source>
</reference>
<dbReference type="AlphaFoldDB" id="A0A3Q7EIU2"/>
<dbReference type="Gramene" id="Solyc01g086895.1.1">
    <property type="protein sequence ID" value="Solyc01g086895.1.1"/>
    <property type="gene ID" value="Solyc01g086895.1"/>
</dbReference>
<dbReference type="InParanoid" id="A0A3Q7EIU2"/>
<sequence>MTYLGGVIAYKSAQSHAFSPPRPLGFNFIALFSQFGLRLLISGSTFHSRFRRNLFELSWSITRVPSVLVKKIKDIILLYGILKNCEGSSFTQKSSFTNKSLANLIKLQRAKHTDPSEHFKKELEVTLLAIVT</sequence>
<organism evidence="1">
    <name type="scientific">Solanum lycopersicum</name>
    <name type="common">Tomato</name>
    <name type="synonym">Lycopersicon esculentum</name>
    <dbReference type="NCBI Taxonomy" id="4081"/>
    <lineage>
        <taxon>Eukaryota</taxon>
        <taxon>Viridiplantae</taxon>
        <taxon>Streptophyta</taxon>
        <taxon>Embryophyta</taxon>
        <taxon>Tracheophyta</taxon>
        <taxon>Spermatophyta</taxon>
        <taxon>Magnoliopsida</taxon>
        <taxon>eudicotyledons</taxon>
        <taxon>Gunneridae</taxon>
        <taxon>Pentapetalae</taxon>
        <taxon>asterids</taxon>
        <taxon>lamiids</taxon>
        <taxon>Solanales</taxon>
        <taxon>Solanaceae</taxon>
        <taxon>Solanoideae</taxon>
        <taxon>Solaneae</taxon>
        <taxon>Solanum</taxon>
        <taxon>Solanum subgen. Lycopersicon</taxon>
    </lineage>
</organism>
<reference evidence="1" key="1">
    <citation type="journal article" date="2012" name="Nature">
        <title>The tomato genome sequence provides insights into fleshy fruit evolution.</title>
        <authorList>
            <consortium name="Tomato Genome Consortium"/>
        </authorList>
    </citation>
    <scope>NUCLEOTIDE SEQUENCE [LARGE SCALE GENOMIC DNA]</scope>
    <source>
        <strain evidence="1">cv. Heinz 1706</strain>
    </source>
</reference>
<evidence type="ECO:0000313" key="1">
    <source>
        <dbReference type="EnsemblPlants" id="Solyc01g086895.1.1"/>
    </source>
</evidence>
<dbReference type="EnsemblPlants" id="Solyc01g086895.1.1">
    <property type="protein sequence ID" value="Solyc01g086895.1.1"/>
    <property type="gene ID" value="Solyc01g086895.1"/>
</dbReference>
<keyword evidence="2" id="KW-1185">Reference proteome</keyword>
<protein>
    <submittedName>
        <fullName evidence="1">Uncharacterized protein</fullName>
    </submittedName>
</protein>